<organism evidence="10 11">
    <name type="scientific">Thermacetogenium phaeum</name>
    <dbReference type="NCBI Taxonomy" id="85874"/>
    <lineage>
        <taxon>Bacteria</taxon>
        <taxon>Bacillati</taxon>
        <taxon>Bacillota</taxon>
        <taxon>Clostridia</taxon>
        <taxon>Thermoanaerobacterales</taxon>
        <taxon>Thermoanaerobacteraceae</taxon>
        <taxon>Thermacetogenium</taxon>
    </lineage>
</organism>
<reference evidence="11" key="1">
    <citation type="journal article" date="2015" name="MBio">
        <title>Genome-Resolved Metagenomic Analysis Reveals Roles for Candidate Phyla and Other Microbial Community Members in Biogeochemical Transformations in Oil Reservoirs.</title>
        <authorList>
            <person name="Hu P."/>
            <person name="Tom L."/>
            <person name="Singh A."/>
            <person name="Thomas B.C."/>
            <person name="Baker B.J."/>
            <person name="Piceno Y.M."/>
            <person name="Andersen G.L."/>
            <person name="Banfield J.F."/>
        </authorList>
    </citation>
    <scope>NUCLEOTIDE SEQUENCE [LARGE SCALE GENOMIC DNA]</scope>
</reference>
<sequence>MSKPEKLRLDPDRIDVRLLIRQAQAGDKKAFEELVIIYQDKVYTLSYYLTGNHSDAQDLAQEVFLKAYSSLRSFRLEADLGTWLHRITVNTWSNMRRGRNQVLSLDDPLQTEDGEMERPLADGDPTSDPAVALEEKEVQVMVQHAIRSLPEEYRAVLVLREMEGYTYEEIAGIMGCSLGTVKSRLNRARRALKEKILRPVDHCQRG</sequence>
<dbReference type="InterPro" id="IPR036388">
    <property type="entry name" value="WH-like_DNA-bd_sf"/>
</dbReference>
<evidence type="ECO:0000256" key="3">
    <source>
        <dbReference type="ARBA" id="ARBA00023082"/>
    </source>
</evidence>
<keyword evidence="2 6" id="KW-0805">Transcription regulation</keyword>
<dbReference type="Pfam" id="PF04542">
    <property type="entry name" value="Sigma70_r2"/>
    <property type="match status" value="1"/>
</dbReference>
<dbReference type="Gene3D" id="1.10.10.10">
    <property type="entry name" value="Winged helix-like DNA-binding domain superfamily/Winged helix DNA-binding domain"/>
    <property type="match status" value="1"/>
</dbReference>
<evidence type="ECO:0000259" key="8">
    <source>
        <dbReference type="Pfam" id="PF04542"/>
    </source>
</evidence>
<dbReference type="PROSITE" id="PS01063">
    <property type="entry name" value="SIGMA70_ECF"/>
    <property type="match status" value="1"/>
</dbReference>
<dbReference type="InterPro" id="IPR013324">
    <property type="entry name" value="RNA_pol_sigma_r3/r4-like"/>
</dbReference>
<evidence type="ECO:0000256" key="4">
    <source>
        <dbReference type="ARBA" id="ARBA00023125"/>
    </source>
</evidence>
<dbReference type="GO" id="GO:0003677">
    <property type="term" value="F:DNA binding"/>
    <property type="evidence" value="ECO:0007669"/>
    <property type="project" value="UniProtKB-KW"/>
</dbReference>
<dbReference type="InterPro" id="IPR000838">
    <property type="entry name" value="RNA_pol_sigma70_ECF_CS"/>
</dbReference>
<dbReference type="NCBIfam" id="TIGR02937">
    <property type="entry name" value="sigma70-ECF"/>
    <property type="match status" value="1"/>
</dbReference>
<feature type="domain" description="RNA polymerase sigma-70 region 2" evidence="8">
    <location>
        <begin position="37"/>
        <end position="100"/>
    </location>
</feature>
<evidence type="ECO:0000256" key="6">
    <source>
        <dbReference type="RuleBase" id="RU000716"/>
    </source>
</evidence>
<dbReference type="Gene3D" id="1.10.1740.10">
    <property type="match status" value="1"/>
</dbReference>
<evidence type="ECO:0000259" key="9">
    <source>
        <dbReference type="Pfam" id="PF08281"/>
    </source>
</evidence>
<dbReference type="AlphaFoldDB" id="A0A101FGX0"/>
<name>A0A101FGX0_9THEO</name>
<dbReference type="CDD" id="cd06171">
    <property type="entry name" value="Sigma70_r4"/>
    <property type="match status" value="1"/>
</dbReference>
<dbReference type="PANTHER" id="PTHR43133:SF51">
    <property type="entry name" value="RNA POLYMERASE SIGMA FACTOR"/>
    <property type="match status" value="1"/>
</dbReference>
<comment type="similarity">
    <text evidence="1 6">Belongs to the sigma-70 factor family. ECF subfamily.</text>
</comment>
<evidence type="ECO:0000256" key="5">
    <source>
        <dbReference type="ARBA" id="ARBA00023163"/>
    </source>
</evidence>
<dbReference type="InterPro" id="IPR007627">
    <property type="entry name" value="RNA_pol_sigma70_r2"/>
</dbReference>
<comment type="caution">
    <text evidence="10">The sequence shown here is derived from an EMBL/GenBank/DDBJ whole genome shotgun (WGS) entry which is preliminary data.</text>
</comment>
<feature type="domain" description="RNA polymerase sigma factor 70 region 4 type 2" evidence="9">
    <location>
        <begin position="141"/>
        <end position="192"/>
    </location>
</feature>
<dbReference type="Proteomes" id="UP000053326">
    <property type="component" value="Unassembled WGS sequence"/>
</dbReference>
<keyword evidence="3 6" id="KW-0731">Sigma factor</keyword>
<dbReference type="InterPro" id="IPR013249">
    <property type="entry name" value="RNA_pol_sigma70_r4_t2"/>
</dbReference>
<evidence type="ECO:0000313" key="10">
    <source>
        <dbReference type="EMBL" id="KUK36843.1"/>
    </source>
</evidence>
<keyword evidence="5 6" id="KW-0804">Transcription</keyword>
<dbReference type="GO" id="GO:0016987">
    <property type="term" value="F:sigma factor activity"/>
    <property type="evidence" value="ECO:0007669"/>
    <property type="project" value="UniProtKB-KW"/>
</dbReference>
<accession>A0A101FGX0</accession>
<dbReference type="InterPro" id="IPR014284">
    <property type="entry name" value="RNA_pol_sigma-70_dom"/>
</dbReference>
<evidence type="ECO:0000256" key="2">
    <source>
        <dbReference type="ARBA" id="ARBA00023015"/>
    </source>
</evidence>
<dbReference type="InterPro" id="IPR039425">
    <property type="entry name" value="RNA_pol_sigma-70-like"/>
</dbReference>
<dbReference type="Pfam" id="PF08281">
    <property type="entry name" value="Sigma70_r4_2"/>
    <property type="match status" value="1"/>
</dbReference>
<keyword evidence="4 6" id="KW-0238">DNA-binding</keyword>
<gene>
    <name evidence="10" type="ORF">XD66_0447</name>
</gene>
<proteinExistence type="inferred from homology"/>
<dbReference type="EMBL" id="LGFO01000035">
    <property type="protein sequence ID" value="KUK36843.1"/>
    <property type="molecule type" value="Genomic_DNA"/>
</dbReference>
<feature type="region of interest" description="Disordered" evidence="7">
    <location>
        <begin position="105"/>
        <end position="125"/>
    </location>
</feature>
<evidence type="ECO:0000256" key="1">
    <source>
        <dbReference type="ARBA" id="ARBA00010641"/>
    </source>
</evidence>
<dbReference type="InterPro" id="IPR013325">
    <property type="entry name" value="RNA_pol_sigma_r2"/>
</dbReference>
<dbReference type="GO" id="GO:0006352">
    <property type="term" value="P:DNA-templated transcription initiation"/>
    <property type="evidence" value="ECO:0007669"/>
    <property type="project" value="InterPro"/>
</dbReference>
<dbReference type="PANTHER" id="PTHR43133">
    <property type="entry name" value="RNA POLYMERASE ECF-TYPE SIGMA FACTO"/>
    <property type="match status" value="1"/>
</dbReference>
<dbReference type="SUPFAM" id="SSF88946">
    <property type="entry name" value="Sigma2 domain of RNA polymerase sigma factors"/>
    <property type="match status" value="1"/>
</dbReference>
<evidence type="ECO:0000313" key="11">
    <source>
        <dbReference type="Proteomes" id="UP000053326"/>
    </source>
</evidence>
<evidence type="ECO:0000256" key="7">
    <source>
        <dbReference type="SAM" id="MobiDB-lite"/>
    </source>
</evidence>
<dbReference type="SUPFAM" id="SSF88659">
    <property type="entry name" value="Sigma3 and sigma4 domains of RNA polymerase sigma factors"/>
    <property type="match status" value="1"/>
</dbReference>
<dbReference type="GO" id="GO:0006950">
    <property type="term" value="P:response to stress"/>
    <property type="evidence" value="ECO:0007669"/>
    <property type="project" value="UniProtKB-ARBA"/>
</dbReference>
<protein>
    <recommendedName>
        <fullName evidence="6">RNA polymerase sigma factor</fullName>
    </recommendedName>
</protein>